<evidence type="ECO:0000313" key="2">
    <source>
        <dbReference type="Proteomes" id="UP000026960"/>
    </source>
</evidence>
<dbReference type="Gramene" id="OBART08G08900.1">
    <property type="protein sequence ID" value="OBART08G08900.1"/>
    <property type="gene ID" value="OBART08G08900"/>
</dbReference>
<accession>A0A0D3GYE2</accession>
<evidence type="ECO:0000313" key="1">
    <source>
        <dbReference type="EnsemblPlants" id="OBART08G08900.1"/>
    </source>
</evidence>
<keyword evidence="2" id="KW-1185">Reference proteome</keyword>
<protein>
    <submittedName>
        <fullName evidence="1">Uncharacterized protein</fullName>
    </submittedName>
</protein>
<sequence length="68" mass="7174">MPHSGATAAASDSEASLPAGCWPWLALRPQPLHHLFAVDSSILSGSNLHFVLGLQILGDALPSKFRLV</sequence>
<dbReference type="HOGENOM" id="CLU_2797971_0_0_1"/>
<dbReference type="EnsemblPlants" id="OBART08G08900.1">
    <property type="protein sequence ID" value="OBART08G08900.1"/>
    <property type="gene ID" value="OBART08G08900"/>
</dbReference>
<reference evidence="1" key="1">
    <citation type="journal article" date="2009" name="Rice">
        <title>De Novo Next Generation Sequencing of Plant Genomes.</title>
        <authorList>
            <person name="Rounsley S."/>
            <person name="Marri P.R."/>
            <person name="Yu Y."/>
            <person name="He R."/>
            <person name="Sisneros N."/>
            <person name="Goicoechea J.L."/>
            <person name="Lee S.J."/>
            <person name="Angelova A."/>
            <person name="Kudrna D."/>
            <person name="Luo M."/>
            <person name="Affourtit J."/>
            <person name="Desany B."/>
            <person name="Knight J."/>
            <person name="Niazi F."/>
            <person name="Egholm M."/>
            <person name="Wing R.A."/>
        </authorList>
    </citation>
    <scope>NUCLEOTIDE SEQUENCE [LARGE SCALE GENOMIC DNA]</scope>
    <source>
        <strain evidence="1">cv. IRGC 105608</strain>
    </source>
</reference>
<organism evidence="1">
    <name type="scientific">Oryza barthii</name>
    <dbReference type="NCBI Taxonomy" id="65489"/>
    <lineage>
        <taxon>Eukaryota</taxon>
        <taxon>Viridiplantae</taxon>
        <taxon>Streptophyta</taxon>
        <taxon>Embryophyta</taxon>
        <taxon>Tracheophyta</taxon>
        <taxon>Spermatophyta</taxon>
        <taxon>Magnoliopsida</taxon>
        <taxon>Liliopsida</taxon>
        <taxon>Poales</taxon>
        <taxon>Poaceae</taxon>
        <taxon>BOP clade</taxon>
        <taxon>Oryzoideae</taxon>
        <taxon>Oryzeae</taxon>
        <taxon>Oryzinae</taxon>
        <taxon>Oryza</taxon>
    </lineage>
</organism>
<dbReference type="Proteomes" id="UP000026960">
    <property type="component" value="Chromosome 8"/>
</dbReference>
<dbReference type="AlphaFoldDB" id="A0A0D3GYE2"/>
<proteinExistence type="predicted"/>
<dbReference type="PaxDb" id="65489-OBART08G08900.1"/>
<reference evidence="1" key="2">
    <citation type="submission" date="2015-03" db="UniProtKB">
        <authorList>
            <consortium name="EnsemblPlants"/>
        </authorList>
    </citation>
    <scope>IDENTIFICATION</scope>
</reference>
<name>A0A0D3GYE2_9ORYZ</name>